<accession>A0A9P8C9V6</accession>
<comment type="caution">
    <text evidence="4">The sequence shown here is derived from an EMBL/GenBank/DDBJ whole genome shotgun (WGS) entry which is preliminary data.</text>
</comment>
<dbReference type="EMBL" id="MU251364">
    <property type="protein sequence ID" value="KAG9238857.1"/>
    <property type="molecule type" value="Genomic_DNA"/>
</dbReference>
<dbReference type="InterPro" id="IPR057203">
    <property type="entry name" value="DUF7881"/>
</dbReference>
<dbReference type="Pfam" id="PF13391">
    <property type="entry name" value="HNH_2"/>
    <property type="match status" value="1"/>
</dbReference>
<proteinExistence type="predicted"/>
<sequence>MDRGPGAAISTKNRLHGDARSPKNRSKGRDVHIYDTKDPSIALGGLIPTNGITNSNFYSMVEILILFTSDFELPDEGETKIERNDDPLQPGKYNINATGLFSVHDEPWLVRTISHATGTRVQSFTDSVRSRDRRCVISGGKAVGAYIDNWRGFQAAHIFPLAYEGHWIEYGYDRWITIRPESGGTINSVQNGMLLNSSVHQLFDSYDLSINPDDNFKIVFFSPDGKNLAGKYLDQEFLSHTERPVDQLLRWHFRQAVLANMRGAGEPRFEHDFPPGSDIVGDILCGPKSGERMEFELFSRLAAQVEVYNVSST</sequence>
<evidence type="ECO:0000259" key="3">
    <source>
        <dbReference type="Pfam" id="PF25324"/>
    </source>
</evidence>
<dbReference type="InterPro" id="IPR003615">
    <property type="entry name" value="HNH_nuc"/>
</dbReference>
<evidence type="ECO:0000313" key="5">
    <source>
        <dbReference type="Proteomes" id="UP000824998"/>
    </source>
</evidence>
<protein>
    <recommendedName>
        <fullName evidence="6">HNH nuclease domain-containing protein</fullName>
    </recommendedName>
</protein>
<dbReference type="AlphaFoldDB" id="A0A9P8C9V6"/>
<feature type="domain" description="DUF7881" evidence="3">
    <location>
        <begin position="28"/>
        <end position="100"/>
    </location>
</feature>
<reference evidence="4" key="1">
    <citation type="journal article" date="2021" name="IMA Fungus">
        <title>Genomic characterization of three marine fungi, including Emericellopsis atlantica sp. nov. with signatures of a generalist lifestyle and marine biomass degradation.</title>
        <authorList>
            <person name="Hagestad O.C."/>
            <person name="Hou L."/>
            <person name="Andersen J.H."/>
            <person name="Hansen E.H."/>
            <person name="Altermark B."/>
            <person name="Li C."/>
            <person name="Kuhnert E."/>
            <person name="Cox R.J."/>
            <person name="Crous P.W."/>
            <person name="Spatafora J.W."/>
            <person name="Lail K."/>
            <person name="Amirebrahimi M."/>
            <person name="Lipzen A."/>
            <person name="Pangilinan J."/>
            <person name="Andreopoulos W."/>
            <person name="Hayes R.D."/>
            <person name="Ng V."/>
            <person name="Grigoriev I.V."/>
            <person name="Jackson S.A."/>
            <person name="Sutton T.D.S."/>
            <person name="Dobson A.D.W."/>
            <person name="Rama T."/>
        </authorList>
    </citation>
    <scope>NUCLEOTIDE SEQUENCE</scope>
    <source>
        <strain evidence="4">TRa018bII</strain>
    </source>
</reference>
<organism evidence="4 5">
    <name type="scientific">Amylocarpus encephaloides</name>
    <dbReference type="NCBI Taxonomy" id="45428"/>
    <lineage>
        <taxon>Eukaryota</taxon>
        <taxon>Fungi</taxon>
        <taxon>Dikarya</taxon>
        <taxon>Ascomycota</taxon>
        <taxon>Pezizomycotina</taxon>
        <taxon>Leotiomycetes</taxon>
        <taxon>Helotiales</taxon>
        <taxon>Helotiales incertae sedis</taxon>
        <taxon>Amylocarpus</taxon>
    </lineage>
</organism>
<name>A0A9P8C9V6_9HELO</name>
<feature type="compositionally biased region" description="Basic and acidic residues" evidence="1">
    <location>
        <begin position="15"/>
        <end position="33"/>
    </location>
</feature>
<evidence type="ECO:0000256" key="1">
    <source>
        <dbReference type="SAM" id="MobiDB-lite"/>
    </source>
</evidence>
<feature type="region of interest" description="Disordered" evidence="1">
    <location>
        <begin position="1"/>
        <end position="33"/>
    </location>
</feature>
<dbReference type="Proteomes" id="UP000824998">
    <property type="component" value="Unassembled WGS sequence"/>
</dbReference>
<gene>
    <name evidence="4" type="ORF">BJ875DRAFT_479915</name>
</gene>
<dbReference type="Pfam" id="PF25324">
    <property type="entry name" value="DUF7881"/>
    <property type="match status" value="1"/>
</dbReference>
<feature type="domain" description="HNH nuclease" evidence="2">
    <location>
        <begin position="135"/>
        <end position="211"/>
    </location>
</feature>
<evidence type="ECO:0000313" key="4">
    <source>
        <dbReference type="EMBL" id="KAG9238857.1"/>
    </source>
</evidence>
<dbReference type="OrthoDB" id="3433692at2759"/>
<keyword evidence="5" id="KW-1185">Reference proteome</keyword>
<evidence type="ECO:0000259" key="2">
    <source>
        <dbReference type="Pfam" id="PF13391"/>
    </source>
</evidence>
<evidence type="ECO:0008006" key="6">
    <source>
        <dbReference type="Google" id="ProtNLM"/>
    </source>
</evidence>